<dbReference type="Ensembl" id="ENSMUST00000143463.8">
    <property type="protein sequence ID" value="ENSMUSP00000137924.2"/>
    <property type="gene ID" value="ENSMUSG00000004707.15"/>
</dbReference>
<feature type="transmembrane region" description="Helical" evidence="1">
    <location>
        <begin position="31"/>
        <end position="50"/>
    </location>
</feature>
<reference evidence="2 4" key="2">
    <citation type="journal article" date="2011" name="PLoS Biol.">
        <title>Modernizing reference genome assemblies.</title>
        <authorList>
            <person name="Church D.M."/>
            <person name="Schneider V.A."/>
            <person name="Graves T."/>
            <person name="Auger K."/>
            <person name="Cunningham F."/>
            <person name="Bouk N."/>
            <person name="Chen H.C."/>
            <person name="Agarwala R."/>
            <person name="McLaren W.M."/>
            <person name="Ritchie G.R."/>
            <person name="Albracht D."/>
            <person name="Kremitzki M."/>
            <person name="Rock S."/>
            <person name="Kotkiewicz H."/>
            <person name="Kremitzki C."/>
            <person name="Wollam A."/>
            <person name="Trani L."/>
            <person name="Fulton L."/>
            <person name="Fulton R."/>
            <person name="Matthews L."/>
            <person name="Whitehead S."/>
            <person name="Chow W."/>
            <person name="Torrance J."/>
            <person name="Dunn M."/>
            <person name="Harden G."/>
            <person name="Threadgold G."/>
            <person name="Wood J."/>
            <person name="Collins J."/>
            <person name="Heath P."/>
            <person name="Griffiths G."/>
            <person name="Pelan S."/>
            <person name="Grafham D."/>
            <person name="Eichler E.E."/>
            <person name="Weinstock G."/>
            <person name="Mardis E.R."/>
            <person name="Wilson R.K."/>
            <person name="Howe K."/>
            <person name="Flicek P."/>
            <person name="Hubbard T."/>
        </authorList>
    </citation>
    <scope>NUCLEOTIDE SEQUENCE [LARGE SCALE GENOMIC DNA]</scope>
    <source>
        <strain evidence="2 4">C57BL/6J</strain>
    </source>
</reference>
<organism evidence="2 4">
    <name type="scientific">Mus musculus</name>
    <name type="common">Mouse</name>
    <dbReference type="NCBI Taxonomy" id="10090"/>
    <lineage>
        <taxon>Eukaryota</taxon>
        <taxon>Metazoa</taxon>
        <taxon>Chordata</taxon>
        <taxon>Craniata</taxon>
        <taxon>Vertebrata</taxon>
        <taxon>Euteleostomi</taxon>
        <taxon>Mammalia</taxon>
        <taxon>Eutheria</taxon>
        <taxon>Euarchontoglires</taxon>
        <taxon>Glires</taxon>
        <taxon>Rodentia</taxon>
        <taxon>Myomorpha</taxon>
        <taxon>Muroidea</taxon>
        <taxon>Muridae</taxon>
        <taxon>Murinae</taxon>
        <taxon>Mus</taxon>
        <taxon>Mus</taxon>
    </lineage>
</organism>
<dbReference type="AGR" id="MGI:96885"/>
<gene>
    <name evidence="2 3" type="primary">Ly9</name>
</gene>
<protein>
    <submittedName>
        <fullName evidence="2">Lymphocyte antigen 9</fullName>
    </submittedName>
</protein>
<evidence type="ECO:0000256" key="1">
    <source>
        <dbReference type="SAM" id="Phobius"/>
    </source>
</evidence>
<dbReference type="ExpressionAtlas" id="M0QWN5">
    <property type="expression patterns" value="baseline and differential"/>
</dbReference>
<dbReference type="AlphaFoldDB" id="M0QWN5"/>
<dbReference type="GeneTree" id="ENSGT01030000234540"/>
<dbReference type="Bgee" id="ENSMUSG00000004707">
    <property type="expression patterns" value="Expressed in peripheral lymph node and 45 other cell types or tissues"/>
</dbReference>
<dbReference type="VEuPathDB" id="HostDB:ENSMUSG00000004707"/>
<evidence type="ECO:0000313" key="3">
    <source>
        <dbReference type="MGI" id="MGI:96885"/>
    </source>
</evidence>
<keyword evidence="1" id="KW-1133">Transmembrane helix</keyword>
<dbReference type="Antibodypedia" id="20495">
    <property type="antibodies" value="671 antibodies from 39 providers"/>
</dbReference>
<keyword evidence="1" id="KW-0812">Transmembrane</keyword>
<accession>M0QWN5</accession>
<reference evidence="2 4" key="1">
    <citation type="journal article" date="2009" name="PLoS Biol.">
        <title>Lineage-specific biology revealed by a finished genome assembly of the mouse.</title>
        <authorList>
            <consortium name="Mouse Genome Sequencing Consortium"/>
            <person name="Church D.M."/>
            <person name="Goodstadt L."/>
            <person name="Hillier L.W."/>
            <person name="Zody M.C."/>
            <person name="Goldstein S."/>
            <person name="She X."/>
            <person name="Bult C.J."/>
            <person name="Agarwala R."/>
            <person name="Cherry J.L."/>
            <person name="DiCuccio M."/>
            <person name="Hlavina W."/>
            <person name="Kapustin Y."/>
            <person name="Meric P."/>
            <person name="Maglott D."/>
            <person name="Birtle Z."/>
            <person name="Marques A.C."/>
            <person name="Graves T."/>
            <person name="Zhou S."/>
            <person name="Teague B."/>
            <person name="Potamousis K."/>
            <person name="Churas C."/>
            <person name="Place M."/>
            <person name="Herschleb J."/>
            <person name="Runnheim R."/>
            <person name="Forrest D."/>
            <person name="Amos-Landgraf J."/>
            <person name="Schwartz D.C."/>
            <person name="Cheng Z."/>
            <person name="Lindblad-Toh K."/>
            <person name="Eichler E.E."/>
            <person name="Ponting C.P."/>
        </authorList>
    </citation>
    <scope>NUCLEOTIDE SEQUENCE [LARGE SCALE GENOMIC DNA]</scope>
    <source>
        <strain evidence="2 4">C57BL/6J</strain>
    </source>
</reference>
<dbReference type="Proteomes" id="UP000000589">
    <property type="component" value="Chromosome 1"/>
</dbReference>
<evidence type="ECO:0000313" key="2">
    <source>
        <dbReference type="Ensembl" id="ENSMUSP00000137924.2"/>
    </source>
</evidence>
<dbReference type="HOGENOM" id="CLU_2960121_0_0_1"/>
<keyword evidence="4" id="KW-1185">Reference proteome</keyword>
<dbReference type="MGI" id="MGI:96885">
    <property type="gene designation" value="Ly9"/>
</dbReference>
<reference evidence="2" key="3">
    <citation type="submission" date="2025-08" db="UniProtKB">
        <authorList>
            <consortium name="Ensembl"/>
        </authorList>
    </citation>
    <scope>IDENTIFICATION</scope>
    <source>
        <strain evidence="2">C57BL/6J</strain>
    </source>
</reference>
<evidence type="ECO:0000313" key="4">
    <source>
        <dbReference type="Proteomes" id="UP000000589"/>
    </source>
</evidence>
<reference evidence="2" key="4">
    <citation type="submission" date="2025-09" db="UniProtKB">
        <authorList>
            <consortium name="Ensembl"/>
        </authorList>
    </citation>
    <scope>IDENTIFICATION</scope>
    <source>
        <strain evidence="2">C57BL/6J</strain>
    </source>
</reference>
<proteinExistence type="predicted"/>
<keyword evidence="1" id="KW-0472">Membrane</keyword>
<sequence length="59" mass="6801">MADLKRYWCDWALGPLSENPRMSQQQIFSPILWIPLLFLLMGKFCLLHAVSEVGLLPGR</sequence>
<name>M0QWN5_MOUSE</name>